<evidence type="ECO:0000256" key="2">
    <source>
        <dbReference type="SAM" id="Phobius"/>
    </source>
</evidence>
<keyword evidence="4" id="KW-1185">Reference proteome</keyword>
<feature type="transmembrane region" description="Helical" evidence="2">
    <location>
        <begin position="878"/>
        <end position="898"/>
    </location>
</feature>
<dbReference type="KEGG" id="pcy:PCYB_111750"/>
<dbReference type="OrthoDB" id="384491at2759"/>
<protein>
    <submittedName>
        <fullName evidence="3">Uncharacterized protein</fullName>
    </submittedName>
</protein>
<dbReference type="GeneID" id="14693519"/>
<dbReference type="Proteomes" id="UP000006319">
    <property type="component" value="Chromosome 11"/>
</dbReference>
<feature type="region of interest" description="Disordered" evidence="1">
    <location>
        <begin position="1"/>
        <end position="26"/>
    </location>
</feature>
<organism evidence="3 4">
    <name type="scientific">Plasmodium cynomolgi (strain B)</name>
    <dbReference type="NCBI Taxonomy" id="1120755"/>
    <lineage>
        <taxon>Eukaryota</taxon>
        <taxon>Sar</taxon>
        <taxon>Alveolata</taxon>
        <taxon>Apicomplexa</taxon>
        <taxon>Aconoidasida</taxon>
        <taxon>Haemosporida</taxon>
        <taxon>Plasmodiidae</taxon>
        <taxon>Plasmodium</taxon>
        <taxon>Plasmodium (Plasmodium)</taxon>
    </lineage>
</organism>
<keyword evidence="2" id="KW-1133">Transmembrane helix</keyword>
<dbReference type="OMA" id="VVNSCIY"/>
<dbReference type="VEuPathDB" id="PlasmoDB:PCYB_111750"/>
<reference evidence="3 4" key="1">
    <citation type="journal article" date="2012" name="Nat. Genet.">
        <title>Plasmodium cynomolgi genome sequences provide insight into Plasmodium vivax and the monkey malaria clade.</title>
        <authorList>
            <person name="Tachibana S."/>
            <person name="Sullivan S.A."/>
            <person name="Kawai S."/>
            <person name="Nakamura S."/>
            <person name="Kim H.R."/>
            <person name="Goto N."/>
            <person name="Arisue N."/>
            <person name="Palacpac N.M.Q."/>
            <person name="Honma H."/>
            <person name="Yagi M."/>
            <person name="Tougan T."/>
            <person name="Katakai Y."/>
            <person name="Kaneko O."/>
            <person name="Mita T."/>
            <person name="Kita K."/>
            <person name="Yasutomi Y."/>
            <person name="Sutton P.L."/>
            <person name="Shakhbatyan R."/>
            <person name="Horii T."/>
            <person name="Yasunaga T."/>
            <person name="Barnwell J.W."/>
            <person name="Escalante A.A."/>
            <person name="Carlton J.M."/>
            <person name="Tanabe K."/>
        </authorList>
    </citation>
    <scope>NUCLEOTIDE SEQUENCE [LARGE SCALE GENOMIC DNA]</scope>
    <source>
        <strain evidence="3 4">B</strain>
    </source>
</reference>
<dbReference type="AlphaFoldDB" id="K6UUN9"/>
<keyword evidence="2" id="KW-0472">Membrane</keyword>
<evidence type="ECO:0000256" key="1">
    <source>
        <dbReference type="SAM" id="MobiDB-lite"/>
    </source>
</evidence>
<dbReference type="eggNOG" id="ENOG502QWU5">
    <property type="taxonomic scope" value="Eukaryota"/>
</dbReference>
<evidence type="ECO:0000313" key="3">
    <source>
        <dbReference type="EMBL" id="GAB67154.1"/>
    </source>
</evidence>
<proteinExistence type="predicted"/>
<dbReference type="RefSeq" id="XP_004223101.1">
    <property type="nucleotide sequence ID" value="XM_004223053.1"/>
</dbReference>
<evidence type="ECO:0000313" key="4">
    <source>
        <dbReference type="Proteomes" id="UP000006319"/>
    </source>
</evidence>
<gene>
    <name evidence="3" type="ORF">PCYB_111750</name>
</gene>
<name>K6UUN9_PLACD</name>
<keyword evidence="2" id="KW-0812">Transmembrane</keyword>
<accession>K6UUN9</accession>
<sequence length="1026" mass="119680">MLLGEPKQGSVSHPPKGDSLNSREEGHKKRNEIINDIFQLELKDILKDVSSEKKINNTIDFVNDKINTLNNFINDIAKEKYEYFYKYIDQMSNARKLKKWNSDDLEDVSRKYKTSYELLREKKNKVLSLIIEKRCLIEIEKVLKLYQVIHVEIKKLCDEMKENNILGVFPTDVIDLSVSKGEPFDVHDLRQSTLHRSGKDRKYPNLLTTPDFDTLESYLKRISSIKRFISQHSVQNICIVALEEKKIKAYEDSIISLFVQYLSADFFKDENHERKVKHCLNAFKNVHAEKECLKKIINNKIEEANVHILKIKNGGKNGKTYLYAILQNCKNGIDQMNYLNEIIKENYNMEEEIRMEKWKGEKKTGDNNNSDFNTWDKDTHKCNTVHVYTEFYLPYVNLLIRNKINQLVMKEDMLFVLNLIGEFVHIVQKKVDMKGHEKKDVLLNLFSREYEEITFTSMNKLINLVELLFQKGNIRSSMEYENYYNFPTIFDIKNYVQAFFKELFTHVYYPHIFRKITVSCNNSLLLLSNNLNNLKQNVNVLIEMDMQNKFVTIDYVPKKLKYNLELFLISRQLLRYLICCLAKLKRKIVRIKMDTYRGRSFRYGEGASFEAPGEVNLFADSLVSLEVDDPRVGNYPPKRDSSGKDLITLCFDESVEEFFNSQDHLNNYFGDVVLSPDDGVNDDFIEWENHGEKKEKTKKKHAEMNMSFERKDHKEESGISCRADQLNGSCPNGTEQMSKCAEKNVATFQISLFSDAKLNSFQLNDSYNISDDDGNYEITPFFIKQKENRKKENYFDLIELEKGLCELNNVVNSCIYECFEPFEKKSIWYFKNNYSALGTPDVFSLFDQLCVYFNEKIVQCVPTYECTQMIKNLINRTLIYLIALSCYYLISGMDVYLFRYYESLQKVANGATEASLHFGYKLCTLFKKSVDMKAGREAYEDVPSFFLPVTFVIFHGGRAIADSLGITEDKFINLLIDHLRNPVQAMDGKGSNSSSHNLNFVVNKFAKSMLKKKMNNLEGPQLEAAM</sequence>
<dbReference type="PhylomeDB" id="K6UUN9"/>
<dbReference type="EMBL" id="DF157103">
    <property type="protein sequence ID" value="GAB67154.1"/>
    <property type="molecule type" value="Genomic_DNA"/>
</dbReference>